<dbReference type="Proteomes" id="UP000630097">
    <property type="component" value="Unassembled WGS sequence"/>
</dbReference>
<keyword evidence="2" id="KW-1185">Reference proteome</keyword>
<organism evidence="1 2">
    <name type="scientific">Planotetraspora kaengkrachanensis</name>
    <dbReference type="NCBI Taxonomy" id="575193"/>
    <lineage>
        <taxon>Bacteria</taxon>
        <taxon>Bacillati</taxon>
        <taxon>Actinomycetota</taxon>
        <taxon>Actinomycetes</taxon>
        <taxon>Streptosporangiales</taxon>
        <taxon>Streptosporangiaceae</taxon>
        <taxon>Planotetraspora</taxon>
    </lineage>
</organism>
<gene>
    <name evidence="1" type="ORF">Pka01_73690</name>
</gene>
<name>A0A8J3Q009_9ACTN</name>
<protein>
    <submittedName>
        <fullName evidence="1">Uncharacterized protein</fullName>
    </submittedName>
</protein>
<evidence type="ECO:0000313" key="1">
    <source>
        <dbReference type="EMBL" id="GIG84242.1"/>
    </source>
</evidence>
<proteinExistence type="predicted"/>
<dbReference type="AlphaFoldDB" id="A0A8J3Q009"/>
<sequence>MAGSHRELPQCADLPIRWSRKIGIRLCKEDVTGACESTDSMRVLLFGDGWRVVVLAPPPLPDAA</sequence>
<evidence type="ECO:0000313" key="2">
    <source>
        <dbReference type="Proteomes" id="UP000630097"/>
    </source>
</evidence>
<accession>A0A8J3Q009</accession>
<reference evidence="1 2" key="1">
    <citation type="submission" date="2021-01" db="EMBL/GenBank/DDBJ databases">
        <title>Whole genome shotgun sequence of Planotetraspora kaengkrachanensis NBRC 104272.</title>
        <authorList>
            <person name="Komaki H."/>
            <person name="Tamura T."/>
        </authorList>
    </citation>
    <scope>NUCLEOTIDE SEQUENCE [LARGE SCALE GENOMIC DNA]</scope>
    <source>
        <strain evidence="1 2">NBRC 104272</strain>
    </source>
</reference>
<dbReference type="EMBL" id="BONV01000049">
    <property type="protein sequence ID" value="GIG84242.1"/>
    <property type="molecule type" value="Genomic_DNA"/>
</dbReference>
<comment type="caution">
    <text evidence="1">The sequence shown here is derived from an EMBL/GenBank/DDBJ whole genome shotgun (WGS) entry which is preliminary data.</text>
</comment>